<comment type="similarity">
    <text evidence="2">Belongs to the bacterial solute-binding protein 5 family.</text>
</comment>
<feature type="chain" id="PRO_5011007553" evidence="4">
    <location>
        <begin position="22"/>
        <end position="522"/>
    </location>
</feature>
<accession>A0A1Y5TL46</accession>
<dbReference type="InterPro" id="IPR000914">
    <property type="entry name" value="SBP_5_dom"/>
</dbReference>
<reference evidence="6 7" key="1">
    <citation type="submission" date="2017-03" db="EMBL/GenBank/DDBJ databases">
        <authorList>
            <person name="Afonso C.L."/>
            <person name="Miller P.J."/>
            <person name="Scott M.A."/>
            <person name="Spackman E."/>
            <person name="Goraichik I."/>
            <person name="Dimitrov K.M."/>
            <person name="Suarez D.L."/>
            <person name="Swayne D.E."/>
        </authorList>
    </citation>
    <scope>NUCLEOTIDE SEQUENCE [LARGE SCALE GENOMIC DNA]</scope>
    <source>
        <strain evidence="6 7">CECT 7691</strain>
    </source>
</reference>
<feature type="signal peptide" evidence="4">
    <location>
        <begin position="1"/>
        <end position="21"/>
    </location>
</feature>
<evidence type="ECO:0000256" key="4">
    <source>
        <dbReference type="SAM" id="SignalP"/>
    </source>
</evidence>
<dbReference type="GO" id="GO:1904680">
    <property type="term" value="F:peptide transmembrane transporter activity"/>
    <property type="evidence" value="ECO:0007669"/>
    <property type="project" value="TreeGrafter"/>
</dbReference>
<evidence type="ECO:0000256" key="1">
    <source>
        <dbReference type="ARBA" id="ARBA00004418"/>
    </source>
</evidence>
<dbReference type="CDD" id="cd08517">
    <property type="entry name" value="PBP2_NikA_DppA_OppA_like_13"/>
    <property type="match status" value="1"/>
</dbReference>
<evidence type="ECO:0000313" key="6">
    <source>
        <dbReference type="EMBL" id="SLN66715.1"/>
    </source>
</evidence>
<evidence type="ECO:0000256" key="2">
    <source>
        <dbReference type="ARBA" id="ARBA00005695"/>
    </source>
</evidence>
<dbReference type="GO" id="GO:0015833">
    <property type="term" value="P:peptide transport"/>
    <property type="evidence" value="ECO:0007669"/>
    <property type="project" value="TreeGrafter"/>
</dbReference>
<keyword evidence="3 4" id="KW-0732">Signal</keyword>
<proteinExistence type="inferred from homology"/>
<dbReference type="AlphaFoldDB" id="A0A1Y5TL46"/>
<organism evidence="6 7">
    <name type="scientific">Oceanibacterium hippocampi</name>
    <dbReference type="NCBI Taxonomy" id="745714"/>
    <lineage>
        <taxon>Bacteria</taxon>
        <taxon>Pseudomonadati</taxon>
        <taxon>Pseudomonadota</taxon>
        <taxon>Alphaproteobacteria</taxon>
        <taxon>Sneathiellales</taxon>
        <taxon>Sneathiellaceae</taxon>
        <taxon>Oceanibacterium</taxon>
    </lineage>
</organism>
<dbReference type="Pfam" id="PF00496">
    <property type="entry name" value="SBP_bac_5"/>
    <property type="match status" value="1"/>
</dbReference>
<dbReference type="GO" id="GO:0030288">
    <property type="term" value="C:outer membrane-bounded periplasmic space"/>
    <property type="evidence" value="ECO:0007669"/>
    <property type="project" value="UniProtKB-ARBA"/>
</dbReference>
<protein>
    <submittedName>
        <fullName evidence="6">Oligopeptide-binding protein AppA</fullName>
    </submittedName>
</protein>
<evidence type="ECO:0000313" key="7">
    <source>
        <dbReference type="Proteomes" id="UP000193200"/>
    </source>
</evidence>
<dbReference type="EMBL" id="FWFR01000002">
    <property type="protein sequence ID" value="SLN66715.1"/>
    <property type="molecule type" value="Genomic_DNA"/>
</dbReference>
<sequence length="522" mass="59518">MKSLMSFALAIFMGMASLAMAEEAPRRGGTLQSVLWPEPPGIMTGIYTQSSALLPTTKIFESLLTYDFNLNPHPNLAESWEISPDGLKYTFKLRENVRWHDGEAFTADDVVFTYGDYLIEVHPRARAVFERAQVSKLDDHTVVFELKEPFAPLIRSFDLCCLIVPEHLYKGTDFRKNPNNLAPIGTGPFKFDEWKRGEYIHLARNDDYWRDGLPYLDDIYYRFVPDAASRALALETGQMHIATQNDLELFDVDRLSKLPHLDVTTKGWEWGSPIVWIEMNLRKEPFSDKRFRQAMMYALDQNYFRDVIFQGYAKVATGPVHSASPFYEPDVPAYRQDLKKAEALLDEMGLKPDADGKRTTIKLLGLPYGEMWNRSAEYTRQALRKVGIEVILEPSDPAGWATRTRNWDFEMTMYFLTTMGDPALGVSRTFLSDNRKQGVLFTNHAGYANPEVDALFNKAAVSVDEEERKQLYSQVQKILVDDAAVLWLVELVWPTVYNKKLHNVVTGASGPNSSFADAWLAE</sequence>
<dbReference type="SUPFAM" id="SSF53850">
    <property type="entry name" value="Periplasmic binding protein-like II"/>
    <property type="match status" value="1"/>
</dbReference>
<dbReference type="Proteomes" id="UP000193200">
    <property type="component" value="Unassembled WGS sequence"/>
</dbReference>
<dbReference type="InterPro" id="IPR030678">
    <property type="entry name" value="Peptide/Ni-bd"/>
</dbReference>
<evidence type="ECO:0000256" key="3">
    <source>
        <dbReference type="ARBA" id="ARBA00022729"/>
    </source>
</evidence>
<dbReference type="PANTHER" id="PTHR30290">
    <property type="entry name" value="PERIPLASMIC BINDING COMPONENT OF ABC TRANSPORTER"/>
    <property type="match status" value="1"/>
</dbReference>
<comment type="subcellular location">
    <subcellularLocation>
        <location evidence="1">Periplasm</location>
    </subcellularLocation>
</comment>
<dbReference type="PIRSF" id="PIRSF002741">
    <property type="entry name" value="MppA"/>
    <property type="match status" value="1"/>
</dbReference>
<dbReference type="InterPro" id="IPR039424">
    <property type="entry name" value="SBP_5"/>
</dbReference>
<dbReference type="GO" id="GO:0043190">
    <property type="term" value="C:ATP-binding cassette (ABC) transporter complex"/>
    <property type="evidence" value="ECO:0007669"/>
    <property type="project" value="InterPro"/>
</dbReference>
<evidence type="ECO:0000259" key="5">
    <source>
        <dbReference type="Pfam" id="PF00496"/>
    </source>
</evidence>
<dbReference type="PANTHER" id="PTHR30290:SF38">
    <property type="entry name" value="D,D-DIPEPTIDE-BINDING PERIPLASMIC PROTEIN DDPA-RELATED"/>
    <property type="match status" value="1"/>
</dbReference>
<name>A0A1Y5TL46_9PROT</name>
<dbReference type="InParanoid" id="A0A1Y5TL46"/>
<keyword evidence="7" id="KW-1185">Reference proteome</keyword>
<gene>
    <name evidence="6" type="primary">appA_3</name>
    <name evidence="6" type="ORF">OCH7691_03086</name>
</gene>
<dbReference type="Gene3D" id="3.10.105.10">
    <property type="entry name" value="Dipeptide-binding Protein, Domain 3"/>
    <property type="match status" value="1"/>
</dbReference>
<dbReference type="Gene3D" id="3.40.190.10">
    <property type="entry name" value="Periplasmic binding protein-like II"/>
    <property type="match status" value="1"/>
</dbReference>
<feature type="domain" description="Solute-binding protein family 5" evidence="5">
    <location>
        <begin position="72"/>
        <end position="435"/>
    </location>
</feature>
<dbReference type="OrthoDB" id="9803988at2"/>